<feature type="transmembrane region" description="Helical" evidence="10">
    <location>
        <begin position="184"/>
        <end position="202"/>
    </location>
</feature>
<reference evidence="14 15" key="1">
    <citation type="journal article" date="2024" name="G3 (Bethesda)">
        <title>Genome assembly of Hibiscus sabdariffa L. provides insights into metabolisms of medicinal natural products.</title>
        <authorList>
            <person name="Kim T."/>
        </authorList>
    </citation>
    <scope>NUCLEOTIDE SEQUENCE [LARGE SCALE GENOMIC DNA]</scope>
    <source>
        <strain evidence="14">TK-2024</strain>
        <tissue evidence="14">Old leaves</tissue>
    </source>
</reference>
<feature type="transmembrane region" description="Helical" evidence="10">
    <location>
        <begin position="97"/>
        <end position="114"/>
    </location>
</feature>
<dbReference type="InterPro" id="IPR053952">
    <property type="entry name" value="K_trans_C"/>
</dbReference>
<comment type="subcellular location">
    <subcellularLocation>
        <location evidence="1">Cell membrane</location>
        <topology evidence="1">Multi-pass membrane protein</topology>
    </subcellularLocation>
    <subcellularLocation>
        <location evidence="10">Membrane</location>
        <topology evidence="10">Multi-pass membrane protein</topology>
    </subcellularLocation>
</comment>
<sequence length="750" mass="84453">MSDKGEKGDEDVELTPEEEKKKQRKTSWSKLRHVDSFNVEAGRILSALKSHNSKMGWTTTVSLAFQSIGVVYGDIGTSPLYTFAGIFPDGIDHPEHLLGALSLILYSIILMPFVKYTFVVLNANDNGEGGTFALYSLLCRHTKVSLLPNQQPEDRELSNYKLEITSSQMKRAHYIRGKLENSETVKVALFLFTVLGVSMVMGDGTLTPAMSVLSAVGGIESLGQDAVVWISVLILFILFYAQRFGTDKVGFSFAPILTLWFLLLVCIGFYNLNKYGWGVLRAFNPYYIVVYFRGRAYQAWISLGGVVLSTTGTEAMFADLGHFSVRAIQLSFSFVVLPALLVAYCGQAAYLTKNPTDVLDTFYKSVPGPIYWPTFVIAVLAAIIASQAMISGVFSIITQSLSVGCFPRVKVVHTSEKYEGQVYIPDVNYLIMILCILITVGFRSTDSIGHAYGIAVVAVMFISTSMVSLIMLVVWKTNIVLIILFFGVFAFIELTYLSSVLSKFVQGGYLPLAFSFVMMSIMAIWHYSYKKRYEFELKNKVSGDYIQKLARDPRINRVPGVGLFYSELVHGIPPIFPHFISSIPSVHSVLVFVSIKKLPICKIAPEERFLFRYVEPREYRMYRCIVRYGYMDVMGTTKEFEHQLLDNLKDFIRNEYFITQGGGLDETSGGESSQIQGVEEEIRFIQRAVDEGIIYLLGETKVMARQNASIFKKVIVDYIYTFLRNNFRQGETEMMVPHTRLLRVGMTFEI</sequence>
<feature type="transmembrane region" description="Helical" evidence="10">
    <location>
        <begin position="479"/>
        <end position="497"/>
    </location>
</feature>
<protein>
    <recommendedName>
        <fullName evidence="10">Potassium transporter</fullName>
    </recommendedName>
</protein>
<dbReference type="PANTHER" id="PTHR30540:SF94">
    <property type="entry name" value="POTASSIUM TRANSPORTER 5"/>
    <property type="match status" value="1"/>
</dbReference>
<feature type="transmembrane region" description="Helical" evidence="10">
    <location>
        <begin position="297"/>
        <end position="318"/>
    </location>
</feature>
<dbReference type="InterPro" id="IPR053951">
    <property type="entry name" value="K_trans_N"/>
</dbReference>
<feature type="transmembrane region" description="Helical" evidence="10">
    <location>
        <begin position="370"/>
        <end position="398"/>
    </location>
</feature>
<feature type="transmembrane region" description="Helical" evidence="10">
    <location>
        <begin position="427"/>
        <end position="445"/>
    </location>
</feature>
<feature type="transmembrane region" description="Helical" evidence="10">
    <location>
        <begin position="509"/>
        <end position="529"/>
    </location>
</feature>
<feature type="domain" description="K+ potassium transporter integral membrane" evidence="12">
    <location>
        <begin position="63"/>
        <end position="543"/>
    </location>
</feature>
<comment type="function">
    <text evidence="10">Potassium transporter.</text>
</comment>
<evidence type="ECO:0000256" key="2">
    <source>
        <dbReference type="ARBA" id="ARBA00008440"/>
    </source>
</evidence>
<dbReference type="EMBL" id="JBBPBM010000002">
    <property type="protein sequence ID" value="KAK8595799.1"/>
    <property type="molecule type" value="Genomic_DNA"/>
</dbReference>
<dbReference type="Proteomes" id="UP001472677">
    <property type="component" value="Unassembled WGS sequence"/>
</dbReference>
<feature type="transmembrane region" description="Helical" evidence="10">
    <location>
        <begin position="222"/>
        <end position="241"/>
    </location>
</feature>
<evidence type="ECO:0000256" key="8">
    <source>
        <dbReference type="ARBA" id="ARBA00023065"/>
    </source>
</evidence>
<proteinExistence type="inferred from homology"/>
<evidence type="ECO:0000256" key="3">
    <source>
        <dbReference type="ARBA" id="ARBA00022448"/>
    </source>
</evidence>
<feature type="domain" description="K+ potassium transporter C-terminal" evidence="13">
    <location>
        <begin position="559"/>
        <end position="750"/>
    </location>
</feature>
<organism evidence="14 15">
    <name type="scientific">Hibiscus sabdariffa</name>
    <name type="common">roselle</name>
    <dbReference type="NCBI Taxonomy" id="183260"/>
    <lineage>
        <taxon>Eukaryota</taxon>
        <taxon>Viridiplantae</taxon>
        <taxon>Streptophyta</taxon>
        <taxon>Embryophyta</taxon>
        <taxon>Tracheophyta</taxon>
        <taxon>Spermatophyta</taxon>
        <taxon>Magnoliopsida</taxon>
        <taxon>eudicotyledons</taxon>
        <taxon>Gunneridae</taxon>
        <taxon>Pentapetalae</taxon>
        <taxon>rosids</taxon>
        <taxon>malvids</taxon>
        <taxon>Malvales</taxon>
        <taxon>Malvaceae</taxon>
        <taxon>Malvoideae</taxon>
        <taxon>Hibiscus</taxon>
    </lineage>
</organism>
<keyword evidence="8 10" id="KW-0406">Ion transport</keyword>
<name>A0ABR2G620_9ROSI</name>
<keyword evidence="5 10" id="KW-0812">Transmembrane</keyword>
<feature type="transmembrane region" description="Helical" evidence="10">
    <location>
        <begin position="330"/>
        <end position="350"/>
    </location>
</feature>
<keyword evidence="15" id="KW-1185">Reference proteome</keyword>
<feature type="region of interest" description="Disordered" evidence="11">
    <location>
        <begin position="1"/>
        <end position="26"/>
    </location>
</feature>
<dbReference type="Pfam" id="PF02705">
    <property type="entry name" value="K_trans"/>
    <property type="match status" value="1"/>
</dbReference>
<feature type="transmembrane region" description="Helical" evidence="10">
    <location>
        <begin position="451"/>
        <end position="472"/>
    </location>
</feature>
<evidence type="ECO:0000256" key="9">
    <source>
        <dbReference type="ARBA" id="ARBA00023136"/>
    </source>
</evidence>
<feature type="transmembrane region" description="Helical" evidence="10">
    <location>
        <begin position="253"/>
        <end position="272"/>
    </location>
</feature>
<gene>
    <name evidence="14" type="ORF">V6N12_064308</name>
</gene>
<keyword evidence="4 10" id="KW-0633">Potassium transport</keyword>
<evidence type="ECO:0000256" key="1">
    <source>
        <dbReference type="ARBA" id="ARBA00004651"/>
    </source>
</evidence>
<accession>A0ABR2G620</accession>
<keyword evidence="9 10" id="KW-0472">Membrane</keyword>
<evidence type="ECO:0000259" key="12">
    <source>
        <dbReference type="Pfam" id="PF02705"/>
    </source>
</evidence>
<dbReference type="NCBIfam" id="TIGR00794">
    <property type="entry name" value="kup"/>
    <property type="match status" value="1"/>
</dbReference>
<evidence type="ECO:0000256" key="7">
    <source>
        <dbReference type="ARBA" id="ARBA00022989"/>
    </source>
</evidence>
<comment type="caution">
    <text evidence="14">The sequence shown here is derived from an EMBL/GenBank/DDBJ whole genome shotgun (WGS) entry which is preliminary data.</text>
</comment>
<dbReference type="Pfam" id="PF22776">
    <property type="entry name" value="K_trans_C"/>
    <property type="match status" value="1"/>
</dbReference>
<evidence type="ECO:0000313" key="14">
    <source>
        <dbReference type="EMBL" id="KAK8595799.1"/>
    </source>
</evidence>
<evidence type="ECO:0000256" key="4">
    <source>
        <dbReference type="ARBA" id="ARBA00022538"/>
    </source>
</evidence>
<evidence type="ECO:0000256" key="6">
    <source>
        <dbReference type="ARBA" id="ARBA00022958"/>
    </source>
</evidence>
<evidence type="ECO:0000256" key="11">
    <source>
        <dbReference type="SAM" id="MobiDB-lite"/>
    </source>
</evidence>
<keyword evidence="6 10" id="KW-0630">Potassium</keyword>
<keyword evidence="7 10" id="KW-1133">Transmembrane helix</keyword>
<evidence type="ECO:0000256" key="10">
    <source>
        <dbReference type="RuleBase" id="RU321113"/>
    </source>
</evidence>
<dbReference type="PANTHER" id="PTHR30540">
    <property type="entry name" value="OSMOTIC STRESS POTASSIUM TRANSPORTER"/>
    <property type="match status" value="1"/>
</dbReference>
<evidence type="ECO:0000259" key="13">
    <source>
        <dbReference type="Pfam" id="PF22776"/>
    </source>
</evidence>
<comment type="caution">
    <text evidence="10">Lacks conserved residue(s) required for the propagation of feature annotation.</text>
</comment>
<evidence type="ECO:0000256" key="5">
    <source>
        <dbReference type="ARBA" id="ARBA00022692"/>
    </source>
</evidence>
<evidence type="ECO:0000313" key="15">
    <source>
        <dbReference type="Proteomes" id="UP001472677"/>
    </source>
</evidence>
<keyword evidence="3" id="KW-0813">Transport</keyword>
<dbReference type="InterPro" id="IPR003855">
    <property type="entry name" value="K+_transporter"/>
</dbReference>
<comment type="similarity">
    <text evidence="2 10">Belongs to the HAK/KUP transporter (TC 2.A.72.3) family.</text>
</comment>